<keyword evidence="5 8" id="KW-0812">Transmembrane</keyword>
<proteinExistence type="inferred from homology"/>
<evidence type="ECO:0000313" key="15">
    <source>
        <dbReference type="Proteomes" id="UP000282299"/>
    </source>
</evidence>
<accession>A0A2X2WHF9</accession>
<keyword evidence="6 8" id="KW-1133">Transmembrane helix</keyword>
<gene>
    <name evidence="10" type="ORF">EGS84_15615</name>
    <name evidence="9" type="ORF">I5687_04175</name>
    <name evidence="11" type="ORF">NCTC10786_04897</name>
    <name evidence="12" type="ORF">NCTC11075_00146</name>
</gene>
<evidence type="ECO:0000256" key="8">
    <source>
        <dbReference type="SAM" id="Phobius"/>
    </source>
</evidence>
<comment type="similarity">
    <text evidence="2">Belongs to the GhoT/OrtT toxin family.</text>
</comment>
<evidence type="ECO:0000313" key="12">
    <source>
        <dbReference type="EMBL" id="VEB83561.1"/>
    </source>
</evidence>
<comment type="subcellular location">
    <subcellularLocation>
        <location evidence="1">Cell inner membrane</location>
        <topology evidence="1">Multi-pass membrane protein</topology>
    </subcellularLocation>
</comment>
<dbReference type="EMBL" id="RKIT01000002">
    <property type="protein sequence ID" value="RSC20183.1"/>
    <property type="molecule type" value="Genomic_DNA"/>
</dbReference>
<dbReference type="AlphaFoldDB" id="A0A2X2WHF9"/>
<dbReference type="InterPro" id="IPR019689">
    <property type="entry name" value="Toxin_GhoT/OrtT"/>
</dbReference>
<reference evidence="12 14" key="4">
    <citation type="submission" date="2018-12" db="EMBL/GenBank/DDBJ databases">
        <authorList>
            <consortium name="Pathogen Informatics"/>
        </authorList>
    </citation>
    <scope>NUCLEOTIDE SEQUENCE [LARGE SCALE GENOMIC DNA]</scope>
    <source>
        <strain evidence="12 14">NCTC11075</strain>
    </source>
</reference>
<feature type="transmembrane region" description="Helical" evidence="8">
    <location>
        <begin position="7"/>
        <end position="26"/>
    </location>
</feature>
<organism evidence="11 13">
    <name type="scientific">Citrobacter koseri</name>
    <name type="common">Citrobacter diversus</name>
    <dbReference type="NCBI Taxonomy" id="545"/>
    <lineage>
        <taxon>Bacteria</taxon>
        <taxon>Pseudomonadati</taxon>
        <taxon>Pseudomonadota</taxon>
        <taxon>Gammaproteobacteria</taxon>
        <taxon>Enterobacterales</taxon>
        <taxon>Enterobacteriaceae</taxon>
        <taxon>Citrobacter</taxon>
    </lineage>
</organism>
<evidence type="ECO:0000256" key="1">
    <source>
        <dbReference type="ARBA" id="ARBA00004429"/>
    </source>
</evidence>
<keyword evidence="7 8" id="KW-0472">Membrane</keyword>
<evidence type="ECO:0000313" key="13">
    <source>
        <dbReference type="Proteomes" id="UP000251584"/>
    </source>
</evidence>
<reference evidence="10" key="3">
    <citation type="submission" date="2018-10" db="EMBL/GenBank/DDBJ databases">
        <title>FDA dAtabase for Regulatory Grade micrObial Sequences (FDA-ARGOS): Supporting development and validation of Infectious Disease Dx tests.</title>
        <authorList>
            <person name="Campos J."/>
            <person name="Goldberg B."/>
            <person name="Tallon L.J."/>
            <person name="Sadzewicz L."/>
            <person name="Zhao X."/>
            <person name="Vavikolanu K."/>
            <person name="Mehta A."/>
            <person name="Aluvathingal J."/>
            <person name="Nadendla S."/>
            <person name="Geyer C."/>
            <person name="Nandy P."/>
            <person name="Yan Y."/>
            <person name="Sichtig H."/>
        </authorList>
    </citation>
    <scope>NUCLEOTIDE SEQUENCE</scope>
    <source>
        <strain evidence="10">FDAARGOS_526</strain>
    </source>
</reference>
<dbReference type="Proteomes" id="UP000270272">
    <property type="component" value="Chromosome"/>
</dbReference>
<dbReference type="Pfam" id="PF10753">
    <property type="entry name" value="Toxin_GhoT_OrtT"/>
    <property type="match status" value="1"/>
</dbReference>
<evidence type="ECO:0000313" key="9">
    <source>
        <dbReference type="EMBL" id="MBJ9867147.1"/>
    </source>
</evidence>
<evidence type="ECO:0000256" key="6">
    <source>
        <dbReference type="ARBA" id="ARBA00022989"/>
    </source>
</evidence>
<evidence type="ECO:0000256" key="2">
    <source>
        <dbReference type="ARBA" id="ARBA00010408"/>
    </source>
</evidence>
<sequence>MSLYQKMLVFYAVMAAIACLITWFLSHDKKRIRFLSAILVGATWPMSLPVALLFSLF</sequence>
<name>A0A2X2WHF9_CITKO</name>
<protein>
    <submittedName>
        <fullName evidence="9">GhoT/OrtT family toxin</fullName>
    </submittedName>
    <submittedName>
        <fullName evidence="11">Protein of uncharacterized function (DUF2566)</fullName>
    </submittedName>
</protein>
<evidence type="ECO:0000313" key="10">
    <source>
        <dbReference type="EMBL" id="RSC20183.1"/>
    </source>
</evidence>
<dbReference type="EMBL" id="LR134204">
    <property type="protein sequence ID" value="VEB83561.1"/>
    <property type="molecule type" value="Genomic_DNA"/>
</dbReference>
<evidence type="ECO:0000256" key="3">
    <source>
        <dbReference type="ARBA" id="ARBA00022475"/>
    </source>
</evidence>
<dbReference type="GO" id="GO:0005886">
    <property type="term" value="C:plasma membrane"/>
    <property type="evidence" value="ECO:0007669"/>
    <property type="project" value="UniProtKB-SubCell"/>
</dbReference>
<keyword evidence="3" id="KW-1003">Cell membrane</keyword>
<dbReference type="Proteomes" id="UP000807555">
    <property type="component" value="Unassembled WGS sequence"/>
</dbReference>
<evidence type="ECO:0000256" key="7">
    <source>
        <dbReference type="ARBA" id="ARBA00023136"/>
    </source>
</evidence>
<dbReference type="EMBL" id="UAVY01000008">
    <property type="protein sequence ID" value="SQB39814.1"/>
    <property type="molecule type" value="Genomic_DNA"/>
</dbReference>
<dbReference type="RefSeq" id="WP_049008504.1">
    <property type="nucleotide sequence ID" value="NZ_ABTEQQ020000001.1"/>
</dbReference>
<evidence type="ECO:0000313" key="14">
    <source>
        <dbReference type="Proteomes" id="UP000270272"/>
    </source>
</evidence>
<evidence type="ECO:0000256" key="4">
    <source>
        <dbReference type="ARBA" id="ARBA00022519"/>
    </source>
</evidence>
<dbReference type="Proteomes" id="UP000251584">
    <property type="component" value="Unassembled WGS sequence"/>
</dbReference>
<evidence type="ECO:0000256" key="5">
    <source>
        <dbReference type="ARBA" id="ARBA00022692"/>
    </source>
</evidence>
<reference evidence="11 13" key="1">
    <citation type="submission" date="2018-06" db="EMBL/GenBank/DDBJ databases">
        <authorList>
            <consortium name="Pathogen Informatics"/>
            <person name="Doyle S."/>
        </authorList>
    </citation>
    <scope>NUCLEOTIDE SEQUENCE [LARGE SCALE GENOMIC DNA]</scope>
    <source>
        <strain evidence="11 13">NCTC10786</strain>
    </source>
</reference>
<dbReference type="PROSITE" id="PS51257">
    <property type="entry name" value="PROKAR_LIPOPROTEIN"/>
    <property type="match status" value="1"/>
</dbReference>
<dbReference type="EMBL" id="JADVNV010000001">
    <property type="protein sequence ID" value="MBJ9867147.1"/>
    <property type="molecule type" value="Genomic_DNA"/>
</dbReference>
<dbReference type="Proteomes" id="UP000282299">
    <property type="component" value="Unassembled WGS sequence"/>
</dbReference>
<keyword evidence="4" id="KW-0997">Cell inner membrane</keyword>
<feature type="transmembrane region" description="Helical" evidence="8">
    <location>
        <begin position="32"/>
        <end position="56"/>
    </location>
</feature>
<reference evidence="15" key="2">
    <citation type="submission" date="2018-10" db="EMBL/GenBank/DDBJ databases">
        <title>FDA dAtabase for Regulatory Grade micrObial Sequences (FDA-ARGOS): Supporting development and validation of Infectious Disease Dx tests.</title>
        <authorList>
            <person name="Goldberg B."/>
            <person name="Campos J."/>
            <person name="Tallon L."/>
            <person name="Sadzewicz L."/>
            <person name="Zhao X."/>
            <person name="Vavikolanu K."/>
            <person name="Mehta A."/>
            <person name="Aluvathingal J."/>
            <person name="Nadendla S."/>
            <person name="Geyer C."/>
            <person name="Nandy P."/>
            <person name="Yan Y."/>
            <person name="Sichtig H."/>
        </authorList>
    </citation>
    <scope>NUCLEOTIDE SEQUENCE [LARGE SCALE GENOMIC DNA]</scope>
    <source>
        <strain evidence="15">FDAARGOS_526</strain>
    </source>
</reference>
<evidence type="ECO:0000313" key="11">
    <source>
        <dbReference type="EMBL" id="SQB39814.1"/>
    </source>
</evidence>
<reference evidence="9" key="5">
    <citation type="submission" date="2020-11" db="EMBL/GenBank/DDBJ databases">
        <title>Enhanced detection system for hospital associated transmission using whole genome sequencing surveillance.</title>
        <authorList>
            <person name="Harrison L.H."/>
            <person name="Van Tyne D."/>
            <person name="Marsh J.W."/>
            <person name="Griffith M.P."/>
            <person name="Snyder D.J."/>
            <person name="Cooper V.S."/>
            <person name="Mustapha M."/>
        </authorList>
    </citation>
    <scope>NUCLEOTIDE SEQUENCE</scope>
    <source>
        <strain evidence="9">CB00014</strain>
    </source>
</reference>